<evidence type="ECO:0000313" key="3">
    <source>
        <dbReference type="Proteomes" id="UP000249789"/>
    </source>
</evidence>
<dbReference type="OrthoDB" id="4507040at2759"/>
<keyword evidence="1" id="KW-0732">Signal</keyword>
<organism evidence="2 3">
    <name type="scientific">Aspergillus fijiensis CBS 313.89</name>
    <dbReference type="NCBI Taxonomy" id="1448319"/>
    <lineage>
        <taxon>Eukaryota</taxon>
        <taxon>Fungi</taxon>
        <taxon>Dikarya</taxon>
        <taxon>Ascomycota</taxon>
        <taxon>Pezizomycotina</taxon>
        <taxon>Eurotiomycetes</taxon>
        <taxon>Eurotiomycetidae</taxon>
        <taxon>Eurotiales</taxon>
        <taxon>Aspergillaceae</taxon>
        <taxon>Aspergillus</taxon>
    </lineage>
</organism>
<evidence type="ECO:0000256" key="1">
    <source>
        <dbReference type="SAM" id="SignalP"/>
    </source>
</evidence>
<feature type="signal peptide" evidence="1">
    <location>
        <begin position="1"/>
        <end position="27"/>
    </location>
</feature>
<gene>
    <name evidence="2" type="ORF">BO72DRAFT_444525</name>
</gene>
<protein>
    <recommendedName>
        <fullName evidence="4">WAP domain-containing protein</fullName>
    </recommendedName>
</protein>
<proteinExistence type="predicted"/>
<name>A0A8G1RXT8_9EURO</name>
<dbReference type="Proteomes" id="UP000249789">
    <property type="component" value="Unassembled WGS sequence"/>
</dbReference>
<dbReference type="GeneID" id="63861166"/>
<dbReference type="AlphaFoldDB" id="A0A8G1RXT8"/>
<accession>A0A8G1RXT8</accession>
<sequence>MFSSIHSINITMFYLFALFLFLALGKTQTTTFATSTVPPPPSVTTTPPTPCGTFPSCPESQTCTTAVFFTPTASYTTTVTCVPKPTCLGVYEVCSFGSGLSCCSGYCAASHCRNTDPNWPYCQEDMGVCRGDADCCYGNKCVAGICLRGV</sequence>
<feature type="chain" id="PRO_5034760380" description="WAP domain-containing protein" evidence="1">
    <location>
        <begin position="28"/>
        <end position="150"/>
    </location>
</feature>
<dbReference type="VEuPathDB" id="FungiDB:BO72DRAFT_444525"/>
<reference evidence="2 3" key="1">
    <citation type="submission" date="2018-02" db="EMBL/GenBank/DDBJ databases">
        <title>The genomes of Aspergillus section Nigri reveals drivers in fungal speciation.</title>
        <authorList>
            <consortium name="DOE Joint Genome Institute"/>
            <person name="Vesth T.C."/>
            <person name="Nybo J."/>
            <person name="Theobald S."/>
            <person name="Brandl J."/>
            <person name="Frisvad J.C."/>
            <person name="Nielsen K.F."/>
            <person name="Lyhne E.K."/>
            <person name="Kogle M.E."/>
            <person name="Kuo A."/>
            <person name="Riley R."/>
            <person name="Clum A."/>
            <person name="Nolan M."/>
            <person name="Lipzen A."/>
            <person name="Salamov A."/>
            <person name="Henrissat B."/>
            <person name="Wiebenga A."/>
            <person name="De vries R.P."/>
            <person name="Grigoriev I.V."/>
            <person name="Mortensen U.H."/>
            <person name="Andersen M.R."/>
            <person name="Baker S.E."/>
        </authorList>
    </citation>
    <scope>NUCLEOTIDE SEQUENCE [LARGE SCALE GENOMIC DNA]</scope>
    <source>
        <strain evidence="2 3">CBS 313.89</strain>
    </source>
</reference>
<keyword evidence="3" id="KW-1185">Reference proteome</keyword>
<dbReference type="RefSeq" id="XP_040805540.1">
    <property type="nucleotide sequence ID" value="XM_040943833.1"/>
</dbReference>
<evidence type="ECO:0008006" key="4">
    <source>
        <dbReference type="Google" id="ProtNLM"/>
    </source>
</evidence>
<dbReference type="EMBL" id="KZ824625">
    <property type="protein sequence ID" value="RAK81530.1"/>
    <property type="molecule type" value="Genomic_DNA"/>
</dbReference>
<evidence type="ECO:0000313" key="2">
    <source>
        <dbReference type="EMBL" id="RAK81530.1"/>
    </source>
</evidence>